<evidence type="ECO:0000313" key="2">
    <source>
        <dbReference type="Proteomes" id="UP001529510"/>
    </source>
</evidence>
<evidence type="ECO:0000313" key="1">
    <source>
        <dbReference type="EMBL" id="KAL0195472.1"/>
    </source>
</evidence>
<gene>
    <name evidence="1" type="ORF">M9458_009044</name>
</gene>
<reference evidence="1 2" key="1">
    <citation type="submission" date="2024-05" db="EMBL/GenBank/DDBJ databases">
        <title>Genome sequencing and assembly of Indian major carp, Cirrhinus mrigala (Hamilton, 1822).</title>
        <authorList>
            <person name="Mohindra V."/>
            <person name="Chowdhury L.M."/>
            <person name="Lal K."/>
            <person name="Jena J.K."/>
        </authorList>
    </citation>
    <scope>NUCLEOTIDE SEQUENCE [LARGE SCALE GENOMIC DNA]</scope>
    <source>
        <strain evidence="1">CM1030</strain>
        <tissue evidence="1">Blood</tissue>
    </source>
</reference>
<feature type="non-terminal residue" evidence="1">
    <location>
        <position position="67"/>
    </location>
</feature>
<dbReference type="AlphaFoldDB" id="A0ABD0RAB6"/>
<organism evidence="1 2">
    <name type="scientific">Cirrhinus mrigala</name>
    <name type="common">Mrigala</name>
    <dbReference type="NCBI Taxonomy" id="683832"/>
    <lineage>
        <taxon>Eukaryota</taxon>
        <taxon>Metazoa</taxon>
        <taxon>Chordata</taxon>
        <taxon>Craniata</taxon>
        <taxon>Vertebrata</taxon>
        <taxon>Euteleostomi</taxon>
        <taxon>Actinopterygii</taxon>
        <taxon>Neopterygii</taxon>
        <taxon>Teleostei</taxon>
        <taxon>Ostariophysi</taxon>
        <taxon>Cypriniformes</taxon>
        <taxon>Cyprinidae</taxon>
        <taxon>Labeoninae</taxon>
        <taxon>Labeonini</taxon>
        <taxon>Cirrhinus</taxon>
    </lineage>
</organism>
<protein>
    <submittedName>
        <fullName evidence="1">Uncharacterized protein</fullName>
    </submittedName>
</protein>
<dbReference type="Proteomes" id="UP001529510">
    <property type="component" value="Unassembled WGS sequence"/>
</dbReference>
<proteinExistence type="predicted"/>
<accession>A0ABD0RAB6</accession>
<name>A0ABD0RAB6_CIRMR</name>
<keyword evidence="2" id="KW-1185">Reference proteome</keyword>
<sequence length="67" mass="7723">MAEEPLVTAGNNFPLDYRQETDVTCSRRDSHGRFVNPWTTWQFPSYSTIARLFLTEKNNSNVPSAKE</sequence>
<comment type="caution">
    <text evidence="1">The sequence shown here is derived from an EMBL/GenBank/DDBJ whole genome shotgun (WGS) entry which is preliminary data.</text>
</comment>
<dbReference type="EMBL" id="JAMKFB020000004">
    <property type="protein sequence ID" value="KAL0195472.1"/>
    <property type="molecule type" value="Genomic_DNA"/>
</dbReference>